<dbReference type="RefSeq" id="WP_005373197.1">
    <property type="nucleotide sequence ID" value="NZ_CM001475.1"/>
</dbReference>
<evidence type="ECO:0000256" key="4">
    <source>
        <dbReference type="SAM" id="MobiDB-lite"/>
    </source>
</evidence>
<dbReference type="PANTHER" id="PTHR30035:SF3">
    <property type="entry name" value="INTERMEMBRANE PHOSPHOLIPID TRANSPORT SYSTEM LIPOPROTEIN MLAA"/>
    <property type="match status" value="1"/>
</dbReference>
<proteinExistence type="inferred from homology"/>
<dbReference type="EMBL" id="CM001475">
    <property type="protein sequence ID" value="EIC30543.1"/>
    <property type="molecule type" value="Genomic_DNA"/>
</dbReference>
<sequence>MVIDKVIGGFYSRRLLPVFSALCVLGVALALTGCASTGEKTPPTASATPSNPVDPYENLNRKVFAFNDKVDNYVAGPIANAYKWATPQFMQTGVSNFFTNLKNINVVLNDLMQAKFQQSAEDTGRFLINTTAGVGGLLDVAQYAGLEQNDEDFEQTLAVWGVPQGSYLVIPFLGPSTARGIPGSVFDTAANPATYVGMPVQLVQMLNARANAEGALKFIDEAALDPYVFTRESFLQWRQNLATDGKSEIKNDLADFEDDLLDDAAKPADGEQPQANAADAEPAVAQEPFKPEESRAAAPSAAATVSSPVAAASVSVNRAAGEQGAAYLDAKSKYEQARLEYQLAKAEVAKKKSRKALKSK</sequence>
<evidence type="ECO:0000256" key="2">
    <source>
        <dbReference type="ARBA" id="ARBA00022729"/>
    </source>
</evidence>
<evidence type="ECO:0000256" key="1">
    <source>
        <dbReference type="ARBA" id="ARBA00010634"/>
    </source>
</evidence>
<dbReference type="HOGENOM" id="CLU_059326_3_1_6"/>
<dbReference type="eggNOG" id="COG2853">
    <property type="taxonomic scope" value="Bacteria"/>
</dbReference>
<dbReference type="PRINTS" id="PR01805">
    <property type="entry name" value="VACJLIPOPROT"/>
</dbReference>
<name>H8GL62_METAL</name>
<dbReference type="Pfam" id="PF04333">
    <property type="entry name" value="MlaA"/>
    <property type="match status" value="1"/>
</dbReference>
<dbReference type="GO" id="GO:0120010">
    <property type="term" value="P:intermembrane phospholipid transfer"/>
    <property type="evidence" value="ECO:0007669"/>
    <property type="project" value="TreeGrafter"/>
</dbReference>
<keyword evidence="2 5" id="KW-0732">Signal</keyword>
<gene>
    <name evidence="6" type="ORF">Metal_2856</name>
</gene>
<dbReference type="AlphaFoldDB" id="H8GL62"/>
<dbReference type="PROSITE" id="PS51257">
    <property type="entry name" value="PROKAR_LIPOPROTEIN"/>
    <property type="match status" value="1"/>
</dbReference>
<comment type="similarity">
    <text evidence="1">Belongs to the MlaA family.</text>
</comment>
<feature type="signal peptide" evidence="5">
    <location>
        <begin position="1"/>
        <end position="30"/>
    </location>
</feature>
<evidence type="ECO:0000313" key="6">
    <source>
        <dbReference type="EMBL" id="EIC30543.1"/>
    </source>
</evidence>
<protein>
    <submittedName>
        <fullName evidence="6">Surface lipoprotein</fullName>
    </submittedName>
</protein>
<evidence type="ECO:0000256" key="5">
    <source>
        <dbReference type="SAM" id="SignalP"/>
    </source>
</evidence>
<dbReference type="PANTHER" id="PTHR30035">
    <property type="entry name" value="LIPOPROTEIN VACJ-RELATED"/>
    <property type="match status" value="1"/>
</dbReference>
<dbReference type="Proteomes" id="UP000005090">
    <property type="component" value="Chromosome"/>
</dbReference>
<feature type="chain" id="PRO_5003611717" evidence="5">
    <location>
        <begin position="31"/>
        <end position="360"/>
    </location>
</feature>
<keyword evidence="6" id="KW-0449">Lipoprotein</keyword>
<evidence type="ECO:0000256" key="3">
    <source>
        <dbReference type="SAM" id="Coils"/>
    </source>
</evidence>
<accession>H8GL62</accession>
<dbReference type="STRING" id="686340.Metal_2856"/>
<feature type="coiled-coil region" evidence="3">
    <location>
        <begin position="327"/>
        <end position="354"/>
    </location>
</feature>
<keyword evidence="3" id="KW-0175">Coiled coil</keyword>
<evidence type="ECO:0000313" key="7">
    <source>
        <dbReference type="Proteomes" id="UP000005090"/>
    </source>
</evidence>
<reference evidence="6 7" key="1">
    <citation type="journal article" date="2013" name="Genome Announc.">
        <title>Genome Sequence of the Obligate Gammaproteobacterial Methanotroph Methylomicrobium album Strain BG8.</title>
        <authorList>
            <person name="Kits K.D."/>
            <person name="Kalyuzhnaya M.G."/>
            <person name="Klotz M.G."/>
            <person name="Jetten M.S."/>
            <person name="Op den Camp H.J."/>
            <person name="Vuilleumier S."/>
            <person name="Bringel F."/>
            <person name="Dispirito A.A."/>
            <person name="Murrell J.C."/>
            <person name="Bruce D."/>
            <person name="Cheng J.F."/>
            <person name="Copeland A."/>
            <person name="Goodwin L."/>
            <person name="Hauser L."/>
            <person name="Lajus A."/>
            <person name="Land M.L."/>
            <person name="Lapidus A."/>
            <person name="Lucas S."/>
            <person name="Medigue C."/>
            <person name="Pitluck S."/>
            <person name="Woyke T."/>
            <person name="Zeytun A."/>
            <person name="Stein L.Y."/>
        </authorList>
    </citation>
    <scope>NUCLEOTIDE SEQUENCE [LARGE SCALE GENOMIC DNA]</scope>
    <source>
        <strain evidence="6 7">BG8</strain>
    </source>
</reference>
<organism evidence="6 7">
    <name type="scientific">Methylomicrobium album BG8</name>
    <dbReference type="NCBI Taxonomy" id="686340"/>
    <lineage>
        <taxon>Bacteria</taxon>
        <taxon>Pseudomonadati</taxon>
        <taxon>Pseudomonadota</taxon>
        <taxon>Gammaproteobacteria</taxon>
        <taxon>Methylococcales</taxon>
        <taxon>Methylococcaceae</taxon>
        <taxon>Methylomicrobium</taxon>
    </lineage>
</organism>
<feature type="region of interest" description="Disordered" evidence="4">
    <location>
        <begin position="263"/>
        <end position="301"/>
    </location>
</feature>
<dbReference type="GO" id="GO:0016020">
    <property type="term" value="C:membrane"/>
    <property type="evidence" value="ECO:0007669"/>
    <property type="project" value="InterPro"/>
</dbReference>
<keyword evidence="7" id="KW-1185">Reference proteome</keyword>
<dbReference type="InterPro" id="IPR007428">
    <property type="entry name" value="MlaA"/>
</dbReference>